<dbReference type="EMBL" id="AP021861">
    <property type="protein sequence ID" value="BBO34535.1"/>
    <property type="molecule type" value="Genomic_DNA"/>
</dbReference>
<protein>
    <submittedName>
        <fullName evidence="1">Uncharacterized protein</fullName>
    </submittedName>
</protein>
<evidence type="ECO:0000313" key="2">
    <source>
        <dbReference type="Proteomes" id="UP000326837"/>
    </source>
</evidence>
<dbReference type="KEGG" id="lpav:PLANPX_4147"/>
<accession>A0A5K7XDR2</accession>
<organism evidence="1 2">
    <name type="scientific">Lacipirellula parvula</name>
    <dbReference type="NCBI Taxonomy" id="2650471"/>
    <lineage>
        <taxon>Bacteria</taxon>
        <taxon>Pseudomonadati</taxon>
        <taxon>Planctomycetota</taxon>
        <taxon>Planctomycetia</taxon>
        <taxon>Pirellulales</taxon>
        <taxon>Lacipirellulaceae</taxon>
        <taxon>Lacipirellula</taxon>
    </lineage>
</organism>
<evidence type="ECO:0000313" key="1">
    <source>
        <dbReference type="EMBL" id="BBO34535.1"/>
    </source>
</evidence>
<proteinExistence type="predicted"/>
<reference evidence="2" key="1">
    <citation type="submission" date="2019-10" db="EMBL/GenBank/DDBJ databases">
        <title>Lacipirellula parvula gen. nov., sp. nov., representing a lineage of planctomycetes widespread in freshwater anoxic habitats, and description of the family Lacipirellulaceae.</title>
        <authorList>
            <person name="Dedysh S.N."/>
            <person name="Kulichevskaya I.S."/>
            <person name="Beletsky A.V."/>
            <person name="Rakitin A.L."/>
            <person name="Mardanov A.V."/>
            <person name="Ivanova A.A."/>
            <person name="Saltykova V.X."/>
            <person name="Rijpstra W.I.C."/>
            <person name="Sinninghe Damste J.S."/>
            <person name="Ravin N.V."/>
        </authorList>
    </citation>
    <scope>NUCLEOTIDE SEQUENCE [LARGE SCALE GENOMIC DNA]</scope>
    <source>
        <strain evidence="2">PX69</strain>
    </source>
</reference>
<keyword evidence="2" id="KW-1185">Reference proteome</keyword>
<name>A0A5K7XDR2_9BACT</name>
<sequence length="141" mass="16557">MEYLTHPYFDSSDRADWHVFPLSKNGIPAEGGDRDFLAETIRGDFDQIISIVVSRFRTCMPPDWLVECPHAMLKQLLYHPIDVTGVRIYVEHAFRPSTTENSHHTDHWWAIVHCPYVHGCPHTRRIDYIIEHLGWGVDWMM</sequence>
<dbReference type="Proteomes" id="UP000326837">
    <property type="component" value="Chromosome"/>
</dbReference>
<dbReference type="AlphaFoldDB" id="A0A5K7XDR2"/>
<gene>
    <name evidence="1" type="ORF">PLANPX_4147</name>
</gene>